<reference evidence="3" key="1">
    <citation type="journal article" date="2015" name="Nat. Genet.">
        <title>The genome and transcriptome of the zoonotic hookworm Ancylostoma ceylanicum identify infection-specific gene families.</title>
        <authorList>
            <person name="Schwarz E.M."/>
            <person name="Hu Y."/>
            <person name="Antoshechkin I."/>
            <person name="Miller M.M."/>
            <person name="Sternberg P.W."/>
            <person name="Aroian R.V."/>
        </authorList>
    </citation>
    <scope>NUCLEOTIDE SEQUENCE</scope>
    <source>
        <strain evidence="3">HY135</strain>
    </source>
</reference>
<sequence>MPERASPFTFPRDASFVSLLRADFVSVSALQIQYFRNERLRGGSAATCYSSMGALSRMNWRAYFPPLSYRSFMRHYLPASGAISHTLFAVHIFNPTFVSRFVVLIYLLGR</sequence>
<dbReference type="EMBL" id="JARK01001611">
    <property type="protein sequence ID" value="EYB86641.1"/>
    <property type="molecule type" value="Genomic_DNA"/>
</dbReference>
<keyword evidence="3" id="KW-1185">Reference proteome</keyword>
<accession>A0A016S869</accession>
<dbReference type="AlphaFoldDB" id="A0A016S869"/>
<evidence type="ECO:0000313" key="2">
    <source>
        <dbReference type="EMBL" id="EYB86641.1"/>
    </source>
</evidence>
<gene>
    <name evidence="2" type="primary">Acey_s0275.g1042</name>
    <name evidence="2" type="ORF">Y032_0275g1042</name>
</gene>
<protein>
    <submittedName>
        <fullName evidence="2">Uncharacterized protein</fullName>
    </submittedName>
</protein>
<name>A0A016S869_9BILA</name>
<comment type="caution">
    <text evidence="2">The sequence shown here is derived from an EMBL/GenBank/DDBJ whole genome shotgun (WGS) entry which is preliminary data.</text>
</comment>
<organism evidence="2 3">
    <name type="scientific">Ancylostoma ceylanicum</name>
    <dbReference type="NCBI Taxonomy" id="53326"/>
    <lineage>
        <taxon>Eukaryota</taxon>
        <taxon>Metazoa</taxon>
        <taxon>Ecdysozoa</taxon>
        <taxon>Nematoda</taxon>
        <taxon>Chromadorea</taxon>
        <taxon>Rhabditida</taxon>
        <taxon>Rhabditina</taxon>
        <taxon>Rhabditomorpha</taxon>
        <taxon>Strongyloidea</taxon>
        <taxon>Ancylostomatidae</taxon>
        <taxon>Ancylostomatinae</taxon>
        <taxon>Ancylostoma</taxon>
    </lineage>
</organism>
<keyword evidence="1" id="KW-1133">Transmembrane helix</keyword>
<evidence type="ECO:0000313" key="3">
    <source>
        <dbReference type="Proteomes" id="UP000024635"/>
    </source>
</evidence>
<keyword evidence="1" id="KW-0812">Transmembrane</keyword>
<dbReference type="Proteomes" id="UP000024635">
    <property type="component" value="Unassembled WGS sequence"/>
</dbReference>
<dbReference type="PANTHER" id="PTHR38640">
    <property type="entry name" value="GEO09659P1"/>
    <property type="match status" value="1"/>
</dbReference>
<feature type="transmembrane region" description="Helical" evidence="1">
    <location>
        <begin position="82"/>
        <end position="108"/>
    </location>
</feature>
<evidence type="ECO:0000256" key="1">
    <source>
        <dbReference type="SAM" id="Phobius"/>
    </source>
</evidence>
<proteinExistence type="predicted"/>
<dbReference type="STRING" id="53326.A0A016S869"/>
<dbReference type="PANTHER" id="PTHR38640:SF1">
    <property type="entry name" value="GEO09659P1"/>
    <property type="match status" value="1"/>
</dbReference>
<dbReference type="OrthoDB" id="5915502at2759"/>
<keyword evidence="1" id="KW-0472">Membrane</keyword>